<evidence type="ECO:0000313" key="8">
    <source>
        <dbReference type="EMBL" id="TDH69216.1"/>
    </source>
</evidence>
<dbReference type="OrthoDB" id="10263857at2759"/>
<protein>
    <recommendedName>
        <fullName evidence="10">Nucleoporin Nup54 alpha-helical domain-containing protein</fullName>
    </recommendedName>
</protein>
<keyword evidence="4" id="KW-0653">Protein transport</keyword>
<keyword evidence="5" id="KW-0811">Translocation</keyword>
<sequence>MLLSDFSFGATPAIPVSSSGLSFGATASASAPPAGNSFGGGFSVPSTSSGFNFGPRPSATPSPSLSFNASAVSSSTVPSYFGGTGPSTFGNGSFTTSAIPQTATWGGIGSFGSGSAAAQPVATVQSVGPPITLETAFEALPENVMRNIAQFYAFLKEQDQIDTFLKTVSPGQLEVLHDSMARLEQEVLARQNRQDRQTFSVQHLRQDVRHLLHQVDAATLTRRSLDSSSKSGPLNMYNVTHRVEMPSPYYWDLVDHYEQKMAVIKTQIQDVEALLQPLLDGRDESAKAREAPATRQLQQILLVQNAALMQAAARVAEVHEKAEEMRRLCLAKMREDFARQGDKHPAAFQNPFIKRKMNSETERRQAIDKMRFRTSVAPTIVTPQPAAPAATPLGFGFGNATSNSPTSRGGYNFGVSAPAKAVSFNLTSTAATSATPFATTTSVTATPISTNSAVGFLAPTVATSGFGNNTSSFTTPDAVATVGTKRGGRAQKMRR</sequence>
<keyword evidence="6" id="KW-0906">Nuclear pore complex</keyword>
<evidence type="ECO:0000313" key="9">
    <source>
        <dbReference type="Proteomes" id="UP000294530"/>
    </source>
</evidence>
<dbReference type="GO" id="GO:0051028">
    <property type="term" value="P:mRNA transport"/>
    <property type="evidence" value="ECO:0007669"/>
    <property type="project" value="UniProtKB-KW"/>
</dbReference>
<dbReference type="Gene3D" id="6.10.140.1350">
    <property type="match status" value="1"/>
</dbReference>
<dbReference type="Proteomes" id="UP000294530">
    <property type="component" value="Unassembled WGS sequence"/>
</dbReference>
<proteinExistence type="predicted"/>
<dbReference type="GeneID" id="94351838"/>
<gene>
    <name evidence="8" type="ORF">CCR75_008113</name>
</gene>
<name>A0A976FMD0_BRELC</name>
<keyword evidence="2" id="KW-0813">Transport</keyword>
<keyword evidence="3" id="KW-0509">mRNA transport</keyword>
<comment type="caution">
    <text evidence="8">The sequence shown here is derived from an EMBL/GenBank/DDBJ whole genome shotgun (WGS) entry which is preliminary data.</text>
</comment>
<comment type="subcellular location">
    <subcellularLocation>
        <location evidence="1">Nucleus</location>
        <location evidence="1">Nuclear pore complex</location>
    </subcellularLocation>
</comment>
<dbReference type="GO" id="GO:0017056">
    <property type="term" value="F:structural constituent of nuclear pore"/>
    <property type="evidence" value="ECO:0007669"/>
    <property type="project" value="InterPro"/>
</dbReference>
<keyword evidence="9" id="KW-1185">Reference proteome</keyword>
<dbReference type="GO" id="GO:0005643">
    <property type="term" value="C:nuclear pore"/>
    <property type="evidence" value="ECO:0007669"/>
    <property type="project" value="UniProtKB-SubCell"/>
</dbReference>
<evidence type="ECO:0000256" key="7">
    <source>
        <dbReference type="ARBA" id="ARBA00023242"/>
    </source>
</evidence>
<dbReference type="PANTHER" id="PTHR13437">
    <property type="entry name" value="NUCLEOPORIN P58/P45 NUCLEOPORIN-LIKE PROTEIN 1"/>
    <property type="match status" value="1"/>
</dbReference>
<dbReference type="GO" id="GO:0008139">
    <property type="term" value="F:nuclear localization sequence binding"/>
    <property type="evidence" value="ECO:0007669"/>
    <property type="project" value="InterPro"/>
</dbReference>
<dbReference type="InterPro" id="IPR024882">
    <property type="entry name" value="NUP58/p45/49"/>
</dbReference>
<dbReference type="EMBL" id="SHOA02000005">
    <property type="protein sequence ID" value="TDH69216.1"/>
    <property type="molecule type" value="Genomic_DNA"/>
</dbReference>
<organism evidence="8 9">
    <name type="scientific">Bremia lactucae</name>
    <name type="common">Lettuce downy mildew</name>
    <dbReference type="NCBI Taxonomy" id="4779"/>
    <lineage>
        <taxon>Eukaryota</taxon>
        <taxon>Sar</taxon>
        <taxon>Stramenopiles</taxon>
        <taxon>Oomycota</taxon>
        <taxon>Peronosporomycetes</taxon>
        <taxon>Peronosporales</taxon>
        <taxon>Peronosporaceae</taxon>
        <taxon>Bremia</taxon>
    </lineage>
</organism>
<dbReference type="GO" id="GO:0015031">
    <property type="term" value="P:protein transport"/>
    <property type="evidence" value="ECO:0007669"/>
    <property type="project" value="UniProtKB-KW"/>
</dbReference>
<keyword evidence="7" id="KW-0539">Nucleus</keyword>
<evidence type="ECO:0000256" key="3">
    <source>
        <dbReference type="ARBA" id="ARBA00022816"/>
    </source>
</evidence>
<evidence type="ECO:0000256" key="5">
    <source>
        <dbReference type="ARBA" id="ARBA00023010"/>
    </source>
</evidence>
<accession>A0A976FMD0</accession>
<dbReference type="RefSeq" id="XP_067818715.1">
    <property type="nucleotide sequence ID" value="XM_067966167.1"/>
</dbReference>
<evidence type="ECO:0000256" key="2">
    <source>
        <dbReference type="ARBA" id="ARBA00022448"/>
    </source>
</evidence>
<reference evidence="8 9" key="1">
    <citation type="journal article" date="2021" name="Genome Biol.">
        <title>AFLAP: assembly-free linkage analysis pipeline using k-mers from genome sequencing data.</title>
        <authorList>
            <person name="Fletcher K."/>
            <person name="Zhang L."/>
            <person name="Gil J."/>
            <person name="Han R."/>
            <person name="Cavanaugh K."/>
            <person name="Michelmore R."/>
        </authorList>
    </citation>
    <scope>NUCLEOTIDE SEQUENCE [LARGE SCALE GENOMIC DNA]</scope>
    <source>
        <strain evidence="8 9">SF5</strain>
    </source>
</reference>
<evidence type="ECO:0000256" key="4">
    <source>
        <dbReference type="ARBA" id="ARBA00022927"/>
    </source>
</evidence>
<evidence type="ECO:0008006" key="10">
    <source>
        <dbReference type="Google" id="ProtNLM"/>
    </source>
</evidence>
<evidence type="ECO:0000256" key="1">
    <source>
        <dbReference type="ARBA" id="ARBA00004567"/>
    </source>
</evidence>
<dbReference type="KEGG" id="blac:94351838"/>
<dbReference type="AlphaFoldDB" id="A0A976FMD0"/>
<dbReference type="PANTHER" id="PTHR13437:SF2">
    <property type="entry name" value="NUCLEOPORIN P58_P45"/>
    <property type="match status" value="1"/>
</dbReference>
<evidence type="ECO:0000256" key="6">
    <source>
        <dbReference type="ARBA" id="ARBA00023132"/>
    </source>
</evidence>